<dbReference type="PANTHER" id="PTHR10880:SF15">
    <property type="entry name" value="MSL COMPLEX SUBUNIT 3"/>
    <property type="match status" value="1"/>
</dbReference>
<keyword evidence="4" id="KW-0804">Transcription</keyword>
<accession>A0A1A9VZH0</accession>
<evidence type="ECO:0000256" key="1">
    <source>
        <dbReference type="ARBA" id="ARBA00004123"/>
    </source>
</evidence>
<evidence type="ECO:0000256" key="3">
    <source>
        <dbReference type="ARBA" id="ARBA00023015"/>
    </source>
</evidence>
<dbReference type="STRING" id="37001.A0A1A9VZH0"/>
<dbReference type="GO" id="GO:0000123">
    <property type="term" value="C:histone acetyltransferase complex"/>
    <property type="evidence" value="ECO:0007669"/>
    <property type="project" value="TreeGrafter"/>
</dbReference>
<feature type="region of interest" description="Disordered" evidence="6">
    <location>
        <begin position="84"/>
        <end position="137"/>
    </location>
</feature>
<evidence type="ECO:0000256" key="6">
    <source>
        <dbReference type="SAM" id="MobiDB-lite"/>
    </source>
</evidence>
<dbReference type="Pfam" id="PF05712">
    <property type="entry name" value="MRG"/>
    <property type="match status" value="1"/>
</dbReference>
<dbReference type="GO" id="GO:0006325">
    <property type="term" value="P:chromatin organization"/>
    <property type="evidence" value="ECO:0007669"/>
    <property type="project" value="UniProtKB-KW"/>
</dbReference>
<name>A0A1A9VZH0_9MUSC</name>
<evidence type="ECO:0000313" key="8">
    <source>
        <dbReference type="EnsemblMetazoa" id="GBRI000378-PA"/>
    </source>
</evidence>
<dbReference type="InterPro" id="IPR008676">
    <property type="entry name" value="MRG"/>
</dbReference>
<evidence type="ECO:0000256" key="2">
    <source>
        <dbReference type="ARBA" id="ARBA00022853"/>
    </source>
</evidence>
<keyword evidence="3" id="KW-0805">Transcription regulation</keyword>
<reference evidence="9" key="1">
    <citation type="submission" date="2014-03" db="EMBL/GenBank/DDBJ databases">
        <authorList>
            <person name="Aksoy S."/>
            <person name="Warren W."/>
            <person name="Wilson R.K."/>
        </authorList>
    </citation>
    <scope>NUCLEOTIDE SEQUENCE [LARGE SCALE GENOMIC DNA]</scope>
    <source>
        <strain evidence="9">IAEA</strain>
    </source>
</reference>
<dbReference type="InterPro" id="IPR026541">
    <property type="entry name" value="MRG_dom"/>
</dbReference>
<dbReference type="Gene3D" id="1.10.274.30">
    <property type="entry name" value="MRG domain"/>
    <property type="match status" value="1"/>
</dbReference>
<feature type="domain" description="MRG" evidence="7">
    <location>
        <begin position="233"/>
        <end position="277"/>
    </location>
</feature>
<dbReference type="EnsemblMetazoa" id="GBRI000378-RA">
    <property type="protein sequence ID" value="GBRI000378-PA"/>
    <property type="gene ID" value="GBRI000378"/>
</dbReference>
<evidence type="ECO:0000256" key="5">
    <source>
        <dbReference type="ARBA" id="ARBA00023242"/>
    </source>
</evidence>
<dbReference type="InterPro" id="IPR038217">
    <property type="entry name" value="MRG_C_sf"/>
</dbReference>
<protein>
    <recommendedName>
        <fullName evidence="7">MRG domain-containing protein</fullName>
    </recommendedName>
</protein>
<dbReference type="Proteomes" id="UP000091820">
    <property type="component" value="Unassembled WGS sequence"/>
</dbReference>
<keyword evidence="5" id="KW-0539">Nucleus</keyword>
<proteinExistence type="predicted"/>
<keyword evidence="9" id="KW-1185">Reference proteome</keyword>
<comment type="subcellular location">
    <subcellularLocation>
        <location evidence="1">Nucleus</location>
    </subcellularLocation>
</comment>
<sequence length="278" mass="31367">MEKKMEIGSDEEMPNQTFGRNEKVLGCSEPLFYESMNLDYRIARKKLCNQWVEENHILQGMESNVQKQEQFLKQYRTPSAQDCKTVTIGTDDSSVKENGTNSSGIQSRASTPSRENSSSFESINPSQSSHGGAKKKYSEEKLDEVIAGFKFMTIDNNSDENNANRNKSSGVYANANGMNSNAMPYVQIESEVPLLPFPRMTPPVSLLNAATNLMPNANNDLHYDTENLDANWFFTETEIKIKMPEELKERLADDWEAINEQSKLLNIPSRITAQDVVD</sequence>
<reference evidence="8" key="2">
    <citation type="submission" date="2020-05" db="UniProtKB">
        <authorList>
            <consortium name="EnsemblMetazoa"/>
        </authorList>
    </citation>
    <scope>IDENTIFICATION</scope>
    <source>
        <strain evidence="8">IAEA</strain>
    </source>
</reference>
<organism evidence="8 9">
    <name type="scientific">Glossina brevipalpis</name>
    <dbReference type="NCBI Taxonomy" id="37001"/>
    <lineage>
        <taxon>Eukaryota</taxon>
        <taxon>Metazoa</taxon>
        <taxon>Ecdysozoa</taxon>
        <taxon>Arthropoda</taxon>
        <taxon>Hexapoda</taxon>
        <taxon>Insecta</taxon>
        <taxon>Pterygota</taxon>
        <taxon>Neoptera</taxon>
        <taxon>Endopterygota</taxon>
        <taxon>Diptera</taxon>
        <taxon>Brachycera</taxon>
        <taxon>Muscomorpha</taxon>
        <taxon>Hippoboscoidea</taxon>
        <taxon>Glossinidae</taxon>
        <taxon>Glossina</taxon>
    </lineage>
</organism>
<evidence type="ECO:0000313" key="9">
    <source>
        <dbReference type="Proteomes" id="UP000091820"/>
    </source>
</evidence>
<keyword evidence="2" id="KW-0156">Chromatin regulator</keyword>
<evidence type="ECO:0000256" key="4">
    <source>
        <dbReference type="ARBA" id="ARBA00023163"/>
    </source>
</evidence>
<evidence type="ECO:0000259" key="7">
    <source>
        <dbReference type="Pfam" id="PF05712"/>
    </source>
</evidence>
<dbReference type="PANTHER" id="PTHR10880">
    <property type="entry name" value="MORTALITY FACTOR 4-LIKE PROTEIN"/>
    <property type="match status" value="1"/>
</dbReference>
<dbReference type="GO" id="GO:0006355">
    <property type="term" value="P:regulation of DNA-templated transcription"/>
    <property type="evidence" value="ECO:0007669"/>
    <property type="project" value="InterPro"/>
</dbReference>
<feature type="compositionally biased region" description="Polar residues" evidence="6">
    <location>
        <begin position="84"/>
        <end position="130"/>
    </location>
</feature>
<dbReference type="AlphaFoldDB" id="A0A1A9VZH0"/>
<dbReference type="PROSITE" id="PS51640">
    <property type="entry name" value="MRG"/>
    <property type="match status" value="1"/>
</dbReference>
<dbReference type="GO" id="GO:0005634">
    <property type="term" value="C:nucleus"/>
    <property type="evidence" value="ECO:0007669"/>
    <property type="project" value="UniProtKB-SubCell"/>
</dbReference>
<dbReference type="VEuPathDB" id="VectorBase:GBRI000378"/>